<reference evidence="1" key="1">
    <citation type="submission" date="2014-02" db="EMBL/GenBank/DDBJ databases">
        <title>Expanding our view of genomic diversity in Candidatus Accumulibacter clades.</title>
        <authorList>
            <person name="Skennerton C.T."/>
            <person name="Barr J.J."/>
            <person name="Slater F.R."/>
            <person name="Bond P.L."/>
            <person name="Tyson G.W."/>
        </authorList>
    </citation>
    <scope>NUCLEOTIDE SEQUENCE [LARGE SCALE GENOMIC DNA]</scope>
</reference>
<organism evidence="1 2">
    <name type="scientific">Accumulibacter regalis</name>
    <dbReference type="NCBI Taxonomy" id="522306"/>
    <lineage>
        <taxon>Bacteria</taxon>
        <taxon>Pseudomonadati</taxon>
        <taxon>Pseudomonadota</taxon>
        <taxon>Betaproteobacteria</taxon>
        <taxon>Candidatus Accumulibacter</taxon>
    </lineage>
</organism>
<name>A0A011PRK3_ACCRE</name>
<evidence type="ECO:0000313" key="2">
    <source>
        <dbReference type="Proteomes" id="UP000022141"/>
    </source>
</evidence>
<dbReference type="PATRIC" id="fig|1454004.3.peg.1136"/>
<sequence>MCFRRRVLLLGWVDPGSAGQLGRLRAVALESRRVSSEGGVQGVGSLLEQLCSLAMVDGGRGHEADAGMAMLFVVPMNLDTALIGTSSLPVWKMLAVSSSIPGGDRITEDYAQLIAVDVAYAYFTNLSKTLRNALQNETGKSGPDAVAAAEKILLRLNEIEQEARDMLRAEYQKGMQVVELSRSLQLLHQSLNAGMPTNIFQSMMVFNR</sequence>
<keyword evidence="2" id="KW-1185">Reference proteome</keyword>
<dbReference type="Proteomes" id="UP000022141">
    <property type="component" value="Unassembled WGS sequence"/>
</dbReference>
<gene>
    <name evidence="1" type="ORF">AW11_01079</name>
</gene>
<protein>
    <submittedName>
        <fullName evidence="1">Uncharacterized protein</fullName>
    </submittedName>
</protein>
<proteinExistence type="predicted"/>
<dbReference type="EMBL" id="JEMY01000010">
    <property type="protein sequence ID" value="EXI90046.1"/>
    <property type="molecule type" value="Genomic_DNA"/>
</dbReference>
<dbReference type="AlphaFoldDB" id="A0A011PRK3"/>
<accession>A0A011PRK3</accession>
<comment type="caution">
    <text evidence="1">The sequence shown here is derived from an EMBL/GenBank/DDBJ whole genome shotgun (WGS) entry which is preliminary data.</text>
</comment>
<evidence type="ECO:0000313" key="1">
    <source>
        <dbReference type="EMBL" id="EXI90046.1"/>
    </source>
</evidence>